<dbReference type="RefSeq" id="WP_172156508.1">
    <property type="nucleotide sequence ID" value="NZ_JABJWC010000014.1"/>
</dbReference>
<evidence type="ECO:0000313" key="2">
    <source>
        <dbReference type="EMBL" id="NPC66214.1"/>
    </source>
</evidence>
<comment type="caution">
    <text evidence="2">The sequence shown here is derived from an EMBL/GenBank/DDBJ whole genome shotgun (WGS) entry which is preliminary data.</text>
</comment>
<gene>
    <name evidence="2" type="ORF">HNW77_07395</name>
</gene>
<proteinExistence type="predicted"/>
<evidence type="ECO:0000259" key="1">
    <source>
        <dbReference type="Pfam" id="PF26115"/>
    </source>
</evidence>
<reference evidence="2 3" key="1">
    <citation type="journal article" date="2020" name="Microorganisms">
        <title>Description of Komagataeibacter melaceti sp. nov. and Komagataeibacter melomenusus sp. nov. Isolated from Apple Cider Vinegar.</title>
        <authorList>
            <person name="Maric L."/>
            <person name="Cleenwerck I."/>
            <person name="Accetto T."/>
            <person name="Vandamme P."/>
            <person name="Trcek J."/>
        </authorList>
    </citation>
    <scope>NUCLEOTIDE SEQUENCE [LARGE SCALE GENOMIC DNA]</scope>
    <source>
        <strain evidence="2 3">AV436</strain>
    </source>
</reference>
<keyword evidence="3" id="KW-1185">Reference proteome</keyword>
<sequence>MGEKSKKSGEIGEEISKKLLELIGWKTFLQNVTIACNNKSHVNESGNPRKTHGGDIIFIYHNPFHDDRTDIVHVSVKNSLSAPPSPATLKRKFKEYYTELQETIACAKHSKEIQDICDAYGTRNKKTHSGLLIWLHNEDTNLECDIKPQLSNVRLEEDCIFPVYLIDNSRAAFLIKIIDDISIRFSKKTSDFFYPQIGTNIYDKEKRSGNSLPLELIASDIVPCLIRSEDSTSVELVIYANQAFSQNSYKRILSYALKFSAGIIKRIYIGMPDYNPTKDEQAAQLARMHFSEREEIITIFSFKKSILSLLETGE</sequence>
<organism evidence="2 3">
    <name type="scientific">Komagataeibacter melomenusus</name>
    <dbReference type="NCBI Taxonomy" id="2766578"/>
    <lineage>
        <taxon>Bacteria</taxon>
        <taxon>Pseudomonadati</taxon>
        <taxon>Pseudomonadota</taxon>
        <taxon>Alphaproteobacteria</taxon>
        <taxon>Acetobacterales</taxon>
        <taxon>Acetobacteraceae</taxon>
        <taxon>Komagataeibacter</taxon>
    </lineage>
</organism>
<name>A0ABX2AD40_9PROT</name>
<dbReference type="Proteomes" id="UP000623090">
    <property type="component" value="Unassembled WGS sequence"/>
</dbReference>
<accession>A0ABX2AD40</accession>
<evidence type="ECO:0000313" key="3">
    <source>
        <dbReference type="Proteomes" id="UP000623090"/>
    </source>
</evidence>
<feature type="domain" description="GAPS4 PD-(D/E)XK nuclease" evidence="1">
    <location>
        <begin position="1"/>
        <end position="170"/>
    </location>
</feature>
<dbReference type="EMBL" id="JABJWC010000014">
    <property type="protein sequence ID" value="NPC66214.1"/>
    <property type="molecule type" value="Genomic_DNA"/>
</dbReference>
<protein>
    <recommendedName>
        <fullName evidence="1">GAPS4 PD-(D/E)XK nuclease domain-containing protein</fullName>
    </recommendedName>
</protein>
<dbReference type="InterPro" id="IPR058873">
    <property type="entry name" value="PDDEXK_GAPS4"/>
</dbReference>
<dbReference type="Pfam" id="PF26115">
    <property type="entry name" value="PDDEXK_GAPS4"/>
    <property type="match status" value="1"/>
</dbReference>